<feature type="transmembrane region" description="Helical" evidence="2">
    <location>
        <begin position="6"/>
        <end position="26"/>
    </location>
</feature>
<name>A0A1G2TK92_9BACT</name>
<dbReference type="InterPro" id="IPR011990">
    <property type="entry name" value="TPR-like_helical_dom_sf"/>
</dbReference>
<dbReference type="Gene3D" id="1.25.40.10">
    <property type="entry name" value="Tetratricopeptide repeat domain"/>
    <property type="match status" value="1"/>
</dbReference>
<dbReference type="InterPro" id="IPR019734">
    <property type="entry name" value="TPR_rpt"/>
</dbReference>
<comment type="caution">
    <text evidence="3">The sequence shown here is derived from an EMBL/GenBank/DDBJ whole genome shotgun (WGS) entry which is preliminary data.</text>
</comment>
<sequence>MFNSETARQFVWSIILITVFIGLSYLSPERKGGSRLSDNIITATEQDGIQLYQLAVMYDYEGDKDKAKSHFLMAIAALPQGDERIFNSYIYLARLVFPADQHLSEQNKEELTGYIKKLDSLKQTNTDKAWVHALLAEFYHSENNQEYAIESARKAVELDPSNAAFPHVLGEVMLEGHNHGKHVFYTNHLDEAIYFLKLSLEIDKIPSHSYYLLGVAYWFKGEREKAKAIWQEGLRVIPIDTSYPKWFKVEVEKDIRAALAAPEELEHMKL</sequence>
<evidence type="ECO:0000256" key="2">
    <source>
        <dbReference type="SAM" id="Phobius"/>
    </source>
</evidence>
<organism evidence="3 4">
    <name type="scientific">Candidatus Zambryskibacteria bacterium RIFCSPHIGHO2_02_FULL_43_14</name>
    <dbReference type="NCBI Taxonomy" id="1802748"/>
    <lineage>
        <taxon>Bacteria</taxon>
        <taxon>Candidatus Zambryskiibacteriota</taxon>
    </lineage>
</organism>
<gene>
    <name evidence="3" type="ORF">A3C70_02525</name>
</gene>
<evidence type="ECO:0000313" key="3">
    <source>
        <dbReference type="EMBL" id="OHA97031.1"/>
    </source>
</evidence>
<keyword evidence="2" id="KW-0472">Membrane</keyword>
<protein>
    <recommendedName>
        <fullName evidence="5">Tetratricopeptide repeat-like domain-containing protein</fullName>
    </recommendedName>
</protein>
<dbReference type="EMBL" id="MHVR01000002">
    <property type="protein sequence ID" value="OHA97031.1"/>
    <property type="molecule type" value="Genomic_DNA"/>
</dbReference>
<evidence type="ECO:0000256" key="1">
    <source>
        <dbReference type="PROSITE-ProRule" id="PRU00339"/>
    </source>
</evidence>
<dbReference type="Proteomes" id="UP000178175">
    <property type="component" value="Unassembled WGS sequence"/>
</dbReference>
<evidence type="ECO:0008006" key="5">
    <source>
        <dbReference type="Google" id="ProtNLM"/>
    </source>
</evidence>
<dbReference type="AlphaFoldDB" id="A0A1G2TK92"/>
<dbReference type="SUPFAM" id="SSF48452">
    <property type="entry name" value="TPR-like"/>
    <property type="match status" value="1"/>
</dbReference>
<reference evidence="3 4" key="1">
    <citation type="journal article" date="2016" name="Nat. Commun.">
        <title>Thousands of microbial genomes shed light on interconnected biogeochemical processes in an aquifer system.</title>
        <authorList>
            <person name="Anantharaman K."/>
            <person name="Brown C.T."/>
            <person name="Hug L.A."/>
            <person name="Sharon I."/>
            <person name="Castelle C.J."/>
            <person name="Probst A.J."/>
            <person name="Thomas B.C."/>
            <person name="Singh A."/>
            <person name="Wilkins M.J."/>
            <person name="Karaoz U."/>
            <person name="Brodie E.L."/>
            <person name="Williams K.H."/>
            <person name="Hubbard S.S."/>
            <person name="Banfield J.F."/>
        </authorList>
    </citation>
    <scope>NUCLEOTIDE SEQUENCE [LARGE SCALE GENOMIC DNA]</scope>
</reference>
<keyword evidence="2" id="KW-0812">Transmembrane</keyword>
<evidence type="ECO:0000313" key="4">
    <source>
        <dbReference type="Proteomes" id="UP000178175"/>
    </source>
</evidence>
<keyword evidence="1" id="KW-0802">TPR repeat</keyword>
<dbReference type="SMART" id="SM00028">
    <property type="entry name" value="TPR"/>
    <property type="match status" value="3"/>
</dbReference>
<feature type="repeat" description="TPR" evidence="1">
    <location>
        <begin position="207"/>
        <end position="240"/>
    </location>
</feature>
<dbReference type="Pfam" id="PF13181">
    <property type="entry name" value="TPR_8"/>
    <property type="match status" value="2"/>
</dbReference>
<keyword evidence="2" id="KW-1133">Transmembrane helix</keyword>
<accession>A0A1G2TK92</accession>
<dbReference type="PROSITE" id="PS50005">
    <property type="entry name" value="TPR"/>
    <property type="match status" value="2"/>
</dbReference>
<feature type="repeat" description="TPR" evidence="1">
    <location>
        <begin position="129"/>
        <end position="162"/>
    </location>
</feature>
<proteinExistence type="predicted"/>